<reference evidence="6 7" key="1">
    <citation type="submission" date="2023-08" db="EMBL/GenBank/DDBJ databases">
        <authorList>
            <person name="Joshi A."/>
            <person name="Thite S."/>
        </authorList>
    </citation>
    <scope>NUCLEOTIDE SEQUENCE [LARGE SCALE GENOMIC DNA]</scope>
    <source>
        <strain evidence="6 7">AC40</strain>
    </source>
</reference>
<dbReference type="NCBIfam" id="TIGR02999">
    <property type="entry name" value="Sig-70_X6"/>
    <property type="match status" value="1"/>
</dbReference>
<sequence>MATVPPSSADITGLLHHWQQGDPQAFTELSNHVHQELHRIARRYMHGERCNHTLQATALVNEAFIALIDADVSYENRVHFFCLAGRIMRRILVDHARARAANKRGSGSENLAFTESIAILDDQPDQLLALDSALHALEQFDAQKADILQLQFFAGLKNHEIADIYGVSARTIERNSKLAKAWLHQAI</sequence>
<dbReference type="InterPro" id="IPR014284">
    <property type="entry name" value="RNA_pol_sigma-70_dom"/>
</dbReference>
<organism evidence="6 7">
    <name type="scientific">Alkalimonas collagenimarina</name>
    <dbReference type="NCBI Taxonomy" id="400390"/>
    <lineage>
        <taxon>Bacteria</taxon>
        <taxon>Pseudomonadati</taxon>
        <taxon>Pseudomonadota</taxon>
        <taxon>Gammaproteobacteria</taxon>
        <taxon>Alkalimonas</taxon>
    </lineage>
</organism>
<evidence type="ECO:0000313" key="7">
    <source>
        <dbReference type="Proteomes" id="UP001231616"/>
    </source>
</evidence>
<dbReference type="Gene3D" id="1.10.10.10">
    <property type="entry name" value="Winged helix-like DNA-binding domain superfamily/Winged helix DNA-binding domain"/>
    <property type="match status" value="1"/>
</dbReference>
<dbReference type="InterPro" id="IPR013325">
    <property type="entry name" value="RNA_pol_sigma_r2"/>
</dbReference>
<evidence type="ECO:0000256" key="2">
    <source>
        <dbReference type="ARBA" id="ARBA00023015"/>
    </source>
</evidence>
<dbReference type="InterPro" id="IPR053812">
    <property type="entry name" value="HTH_Sigma70_ECF-like"/>
</dbReference>
<accession>A0ABT9GWT4</accession>
<dbReference type="PANTHER" id="PTHR43133">
    <property type="entry name" value="RNA POLYMERASE ECF-TYPE SIGMA FACTO"/>
    <property type="match status" value="1"/>
</dbReference>
<dbReference type="EMBL" id="JAUZVZ010000005">
    <property type="protein sequence ID" value="MDP4535483.1"/>
    <property type="molecule type" value="Genomic_DNA"/>
</dbReference>
<dbReference type="SUPFAM" id="SSF88659">
    <property type="entry name" value="Sigma3 and sigma4 domains of RNA polymerase sigma factors"/>
    <property type="match status" value="1"/>
</dbReference>
<feature type="domain" description="RNA polymerase sigma-70 ECF-like HTH" evidence="5">
    <location>
        <begin position="9"/>
        <end position="186"/>
    </location>
</feature>
<dbReference type="InterPro" id="IPR039425">
    <property type="entry name" value="RNA_pol_sigma-70-like"/>
</dbReference>
<dbReference type="InterPro" id="IPR036388">
    <property type="entry name" value="WH-like_DNA-bd_sf"/>
</dbReference>
<comment type="caution">
    <text evidence="6">The sequence shown here is derived from an EMBL/GenBank/DDBJ whole genome shotgun (WGS) entry which is preliminary data.</text>
</comment>
<keyword evidence="2" id="KW-0805">Transcription regulation</keyword>
<dbReference type="SUPFAM" id="SSF88946">
    <property type="entry name" value="Sigma2 domain of RNA polymerase sigma factors"/>
    <property type="match status" value="1"/>
</dbReference>
<dbReference type="Pfam" id="PF07638">
    <property type="entry name" value="Sigma70_ECF"/>
    <property type="match status" value="1"/>
</dbReference>
<proteinExistence type="inferred from homology"/>
<dbReference type="RefSeq" id="WP_305892750.1">
    <property type="nucleotide sequence ID" value="NZ_JAUZVZ010000005.1"/>
</dbReference>
<dbReference type="InterPro" id="IPR011517">
    <property type="entry name" value="RNA_pol_sigma70_ECF-like"/>
</dbReference>
<gene>
    <name evidence="6" type="ORF">Q3O60_04670</name>
</gene>
<dbReference type="PANTHER" id="PTHR43133:SF39">
    <property type="entry name" value="SIMILAR TO RNA POLYMERASE SIGMA-E FACTOR"/>
    <property type="match status" value="1"/>
</dbReference>
<dbReference type="NCBIfam" id="TIGR02937">
    <property type="entry name" value="sigma70-ECF"/>
    <property type="match status" value="1"/>
</dbReference>
<dbReference type="Gene3D" id="1.10.1740.10">
    <property type="match status" value="1"/>
</dbReference>
<keyword evidence="7" id="KW-1185">Reference proteome</keyword>
<keyword evidence="3" id="KW-0731">Sigma factor</keyword>
<evidence type="ECO:0000259" key="5">
    <source>
        <dbReference type="Pfam" id="PF07638"/>
    </source>
</evidence>
<name>A0ABT9GWT4_9GAMM</name>
<evidence type="ECO:0000256" key="1">
    <source>
        <dbReference type="ARBA" id="ARBA00010641"/>
    </source>
</evidence>
<evidence type="ECO:0000256" key="4">
    <source>
        <dbReference type="ARBA" id="ARBA00023163"/>
    </source>
</evidence>
<dbReference type="Proteomes" id="UP001231616">
    <property type="component" value="Unassembled WGS sequence"/>
</dbReference>
<evidence type="ECO:0000313" key="6">
    <source>
        <dbReference type="EMBL" id="MDP4535483.1"/>
    </source>
</evidence>
<dbReference type="InterPro" id="IPR013324">
    <property type="entry name" value="RNA_pol_sigma_r3/r4-like"/>
</dbReference>
<keyword evidence="4" id="KW-0804">Transcription</keyword>
<comment type="similarity">
    <text evidence="1">Belongs to the sigma-70 factor family. ECF subfamily.</text>
</comment>
<evidence type="ECO:0000256" key="3">
    <source>
        <dbReference type="ARBA" id="ARBA00023082"/>
    </source>
</evidence>
<protein>
    <submittedName>
        <fullName evidence="6">Sigma-70 family RNA polymerase sigma factor</fullName>
    </submittedName>
</protein>